<feature type="domain" description="ShKT" evidence="3">
    <location>
        <begin position="292"/>
        <end position="326"/>
    </location>
</feature>
<evidence type="ECO:0000256" key="1">
    <source>
        <dbReference type="PROSITE-ProRule" id="PRU01005"/>
    </source>
</evidence>
<evidence type="ECO:0000256" key="2">
    <source>
        <dbReference type="SAM" id="SignalP"/>
    </source>
</evidence>
<dbReference type="GO" id="GO:0008237">
    <property type="term" value="F:metallopeptidase activity"/>
    <property type="evidence" value="ECO:0007669"/>
    <property type="project" value="InterPro"/>
</dbReference>
<evidence type="ECO:0000313" key="4">
    <source>
        <dbReference type="EMBL" id="PIK56729.1"/>
    </source>
</evidence>
<evidence type="ECO:0000259" key="3">
    <source>
        <dbReference type="PROSITE" id="PS51670"/>
    </source>
</evidence>
<protein>
    <recommendedName>
        <fullName evidence="3">ShKT domain-containing protein</fullName>
    </recommendedName>
</protein>
<keyword evidence="1" id="KW-1015">Disulfide bond</keyword>
<organism evidence="4 5">
    <name type="scientific">Stichopus japonicus</name>
    <name type="common">Sea cucumber</name>
    <dbReference type="NCBI Taxonomy" id="307972"/>
    <lineage>
        <taxon>Eukaryota</taxon>
        <taxon>Metazoa</taxon>
        <taxon>Echinodermata</taxon>
        <taxon>Eleutherozoa</taxon>
        <taxon>Echinozoa</taxon>
        <taxon>Holothuroidea</taxon>
        <taxon>Aspidochirotacea</taxon>
        <taxon>Aspidochirotida</taxon>
        <taxon>Stichopodidae</taxon>
        <taxon>Apostichopus</taxon>
    </lineage>
</organism>
<dbReference type="EMBL" id="MRZV01000166">
    <property type="protein sequence ID" value="PIK56729.1"/>
    <property type="molecule type" value="Genomic_DNA"/>
</dbReference>
<sequence>MSSSIVFWISLLLSLYSLTTGSPLWDAENEIENRLELENFEARFYSQLEKQIQTAHWKSEEIDRGRLMNNRDVTSSQVCQMTSADRPDLRQAMYAKYGRVAIMATNEVTQNIPEHSFLPPFWNTRARGLGGTLQIPVSTGAEENVLCLRSDGYREDIFLHEFAHGIHKIALTTAVAGFNSRLTNAYNSARRRGLWQNTYADDTVDEYFAEGVQSFFNVESPPVFGIHNDIDTREELAAYDPTLYNLIREAFPCMNNIVDRCQNQGQISSQPLRMNCAGTNTGGSGGRPGNQCEDRNQFCPSWATRGECQRNPAYMLPNCPLSCNQCQG</sequence>
<dbReference type="SUPFAM" id="SSF55486">
    <property type="entry name" value="Metalloproteases ('zincins'), catalytic domain"/>
    <property type="match status" value="1"/>
</dbReference>
<dbReference type="Gene3D" id="3.40.390.10">
    <property type="entry name" value="Collagenase (Catalytic Domain)"/>
    <property type="match status" value="1"/>
</dbReference>
<dbReference type="InterPro" id="IPR024079">
    <property type="entry name" value="MetalloPept_cat_dom_sf"/>
</dbReference>
<evidence type="ECO:0000313" key="5">
    <source>
        <dbReference type="Proteomes" id="UP000230750"/>
    </source>
</evidence>
<feature type="signal peptide" evidence="2">
    <location>
        <begin position="1"/>
        <end position="21"/>
    </location>
</feature>
<dbReference type="AlphaFoldDB" id="A0A2G8L900"/>
<comment type="caution">
    <text evidence="4">The sequence shown here is derived from an EMBL/GenBank/DDBJ whole genome shotgun (WGS) entry which is preliminary data.</text>
</comment>
<keyword evidence="2" id="KW-0732">Signal</keyword>
<dbReference type="InterPro" id="IPR003582">
    <property type="entry name" value="ShKT_dom"/>
</dbReference>
<gene>
    <name evidence="4" type="ORF">BSL78_06371</name>
</gene>
<dbReference type="PROSITE" id="PS51670">
    <property type="entry name" value="SHKT"/>
    <property type="match status" value="1"/>
</dbReference>
<dbReference type="Pfam" id="PF01549">
    <property type="entry name" value="ShK"/>
    <property type="match status" value="1"/>
</dbReference>
<comment type="caution">
    <text evidence="1">Lacks conserved residue(s) required for the propagation of feature annotation.</text>
</comment>
<dbReference type="Proteomes" id="UP000230750">
    <property type="component" value="Unassembled WGS sequence"/>
</dbReference>
<reference evidence="4 5" key="1">
    <citation type="journal article" date="2017" name="PLoS Biol.">
        <title>The sea cucumber genome provides insights into morphological evolution and visceral regeneration.</title>
        <authorList>
            <person name="Zhang X."/>
            <person name="Sun L."/>
            <person name="Yuan J."/>
            <person name="Sun Y."/>
            <person name="Gao Y."/>
            <person name="Zhang L."/>
            <person name="Li S."/>
            <person name="Dai H."/>
            <person name="Hamel J.F."/>
            <person name="Liu C."/>
            <person name="Yu Y."/>
            <person name="Liu S."/>
            <person name="Lin W."/>
            <person name="Guo K."/>
            <person name="Jin S."/>
            <person name="Xu P."/>
            <person name="Storey K.B."/>
            <person name="Huan P."/>
            <person name="Zhang T."/>
            <person name="Zhou Y."/>
            <person name="Zhang J."/>
            <person name="Lin C."/>
            <person name="Li X."/>
            <person name="Xing L."/>
            <person name="Huo D."/>
            <person name="Sun M."/>
            <person name="Wang L."/>
            <person name="Mercier A."/>
            <person name="Li F."/>
            <person name="Yang H."/>
            <person name="Xiang J."/>
        </authorList>
    </citation>
    <scope>NUCLEOTIDE SEQUENCE [LARGE SCALE GENOMIC DNA]</scope>
    <source>
        <strain evidence="4">Shaxun</strain>
        <tissue evidence="4">Muscle</tissue>
    </source>
</reference>
<proteinExistence type="predicted"/>
<keyword evidence="5" id="KW-1185">Reference proteome</keyword>
<accession>A0A2G8L900</accession>
<feature type="disulfide bond" evidence="1">
    <location>
        <begin position="292"/>
        <end position="326"/>
    </location>
</feature>
<name>A0A2G8L900_STIJA</name>
<dbReference type="SMART" id="SM00254">
    <property type="entry name" value="ShKT"/>
    <property type="match status" value="1"/>
</dbReference>
<feature type="chain" id="PRO_5013728603" description="ShKT domain-containing protein" evidence="2">
    <location>
        <begin position="22"/>
        <end position="328"/>
    </location>
</feature>
<dbReference type="OrthoDB" id="6132182at2759"/>